<dbReference type="AlphaFoldDB" id="A0A9D0ZCJ3"/>
<feature type="transmembrane region" description="Helical" evidence="5">
    <location>
        <begin position="177"/>
        <end position="197"/>
    </location>
</feature>
<feature type="transmembrane region" description="Helical" evidence="5">
    <location>
        <begin position="315"/>
        <end position="334"/>
    </location>
</feature>
<reference evidence="6" key="1">
    <citation type="submission" date="2020-10" db="EMBL/GenBank/DDBJ databases">
        <authorList>
            <person name="Gilroy R."/>
        </authorList>
    </citation>
    <scope>NUCLEOTIDE SEQUENCE</scope>
    <source>
        <strain evidence="6">ChiBcolR7-354</strain>
    </source>
</reference>
<evidence type="ECO:0000313" key="7">
    <source>
        <dbReference type="Proteomes" id="UP000824262"/>
    </source>
</evidence>
<comment type="caution">
    <text evidence="6">The sequence shown here is derived from an EMBL/GenBank/DDBJ whole genome shotgun (WGS) entry which is preliminary data.</text>
</comment>
<feature type="transmembrane region" description="Helical" evidence="5">
    <location>
        <begin position="49"/>
        <end position="67"/>
    </location>
</feature>
<evidence type="ECO:0000313" key="6">
    <source>
        <dbReference type="EMBL" id="HIQ78093.1"/>
    </source>
</evidence>
<dbReference type="GO" id="GO:0016020">
    <property type="term" value="C:membrane"/>
    <property type="evidence" value="ECO:0007669"/>
    <property type="project" value="UniProtKB-SubCell"/>
</dbReference>
<feature type="transmembrane region" description="Helical" evidence="5">
    <location>
        <begin position="249"/>
        <end position="272"/>
    </location>
</feature>
<feature type="transmembrane region" description="Helical" evidence="5">
    <location>
        <begin position="12"/>
        <end position="37"/>
    </location>
</feature>
<protein>
    <submittedName>
        <fullName evidence="6">Chloride channel protein</fullName>
    </submittedName>
</protein>
<dbReference type="PANTHER" id="PTHR43427:SF12">
    <property type="entry name" value="CHLORIDE TRANSPORTER"/>
    <property type="match status" value="1"/>
</dbReference>
<organism evidence="6 7">
    <name type="scientific">Candidatus Scatomorpha intestinavium</name>
    <dbReference type="NCBI Taxonomy" id="2840922"/>
    <lineage>
        <taxon>Bacteria</taxon>
        <taxon>Bacillati</taxon>
        <taxon>Bacillota</taxon>
        <taxon>Clostridia</taxon>
        <taxon>Eubacteriales</taxon>
        <taxon>Candidatus Scatomorpha</taxon>
    </lineage>
</organism>
<evidence type="ECO:0000256" key="3">
    <source>
        <dbReference type="ARBA" id="ARBA00022989"/>
    </source>
</evidence>
<reference evidence="6" key="2">
    <citation type="journal article" date="2021" name="PeerJ">
        <title>Extensive microbial diversity within the chicken gut microbiome revealed by metagenomics and culture.</title>
        <authorList>
            <person name="Gilroy R."/>
            <person name="Ravi A."/>
            <person name="Getino M."/>
            <person name="Pursley I."/>
            <person name="Horton D.L."/>
            <person name="Alikhan N.F."/>
            <person name="Baker D."/>
            <person name="Gharbi K."/>
            <person name="Hall N."/>
            <person name="Watson M."/>
            <person name="Adriaenssens E.M."/>
            <person name="Foster-Nyarko E."/>
            <person name="Jarju S."/>
            <person name="Secka A."/>
            <person name="Antonio M."/>
            <person name="Oren A."/>
            <person name="Chaudhuri R.R."/>
            <person name="La Ragione R."/>
            <person name="Hildebrand F."/>
            <person name="Pallen M.J."/>
        </authorList>
    </citation>
    <scope>NUCLEOTIDE SEQUENCE</scope>
    <source>
        <strain evidence="6">ChiBcolR7-354</strain>
    </source>
</reference>
<feature type="transmembrane region" description="Helical" evidence="5">
    <location>
        <begin position="217"/>
        <end position="237"/>
    </location>
</feature>
<evidence type="ECO:0000256" key="4">
    <source>
        <dbReference type="ARBA" id="ARBA00023136"/>
    </source>
</evidence>
<dbReference type="GO" id="GO:0015108">
    <property type="term" value="F:chloride transmembrane transporter activity"/>
    <property type="evidence" value="ECO:0007669"/>
    <property type="project" value="InterPro"/>
</dbReference>
<feature type="transmembrane region" description="Helical" evidence="5">
    <location>
        <begin position="88"/>
        <end position="110"/>
    </location>
</feature>
<dbReference type="Gene3D" id="1.10.3080.10">
    <property type="entry name" value="Clc chloride channel"/>
    <property type="match status" value="1"/>
</dbReference>
<feature type="transmembrane region" description="Helical" evidence="5">
    <location>
        <begin position="341"/>
        <end position="365"/>
    </location>
</feature>
<gene>
    <name evidence="6" type="ORF">IAB77_02410</name>
</gene>
<dbReference type="SUPFAM" id="SSF81340">
    <property type="entry name" value="Clc chloride channel"/>
    <property type="match status" value="1"/>
</dbReference>
<feature type="transmembrane region" description="Helical" evidence="5">
    <location>
        <begin position="116"/>
        <end position="131"/>
    </location>
</feature>
<feature type="transmembrane region" description="Helical" evidence="5">
    <location>
        <begin position="143"/>
        <end position="165"/>
    </location>
</feature>
<dbReference type="InterPro" id="IPR014743">
    <property type="entry name" value="Cl-channel_core"/>
</dbReference>
<dbReference type="Pfam" id="PF00654">
    <property type="entry name" value="Voltage_CLC"/>
    <property type="match status" value="1"/>
</dbReference>
<dbReference type="Proteomes" id="UP000824262">
    <property type="component" value="Unassembled WGS sequence"/>
</dbReference>
<proteinExistence type="predicted"/>
<keyword evidence="4 5" id="KW-0472">Membrane</keyword>
<evidence type="ECO:0000256" key="5">
    <source>
        <dbReference type="SAM" id="Phobius"/>
    </source>
</evidence>
<dbReference type="InterPro" id="IPR050368">
    <property type="entry name" value="ClC-type_chloride_channel"/>
</dbReference>
<accession>A0A9D0ZCJ3</accession>
<evidence type="ECO:0000256" key="2">
    <source>
        <dbReference type="ARBA" id="ARBA00022692"/>
    </source>
</evidence>
<dbReference type="InterPro" id="IPR001807">
    <property type="entry name" value="ClC"/>
</dbReference>
<keyword evidence="2 5" id="KW-0812">Transmembrane</keyword>
<evidence type="ECO:0000256" key="1">
    <source>
        <dbReference type="ARBA" id="ARBA00004141"/>
    </source>
</evidence>
<dbReference type="EMBL" id="DVGA01000030">
    <property type="protein sequence ID" value="HIQ78093.1"/>
    <property type="molecule type" value="Genomic_DNA"/>
</dbReference>
<comment type="subcellular location">
    <subcellularLocation>
        <location evidence="1">Membrane</location>
        <topology evidence="1">Multi-pass membrane protein</topology>
    </subcellularLocation>
</comment>
<name>A0A9D0ZCJ3_9FIRM</name>
<dbReference type="PANTHER" id="PTHR43427">
    <property type="entry name" value="CHLORIDE CHANNEL PROTEIN CLC-E"/>
    <property type="match status" value="1"/>
</dbReference>
<sequence length="411" mass="42537">MLERSAAFARAFVKWLAVAAVTGAAGGLVGSAFYLSVAKATELRDGAPYLLYFLPLAGLAIAFFYRATHMESEGTSAVIGSIRSGEGVPLVLVPVIFISTALTHLCGGSAGREGAALQIGGGVGFAAGRLFRLDEKELRMATLCGMSALFSALFGTPLTAAVFALEVVSVGQLYYSGLVPCLASALTAYGITGLFGIAPTRFSIPFVALSADGLWRVAVLAVLCALVSILFCVTMHKSAHFAEKYIPNAYLRAAAGGVIIIALTLLLGTTDYNGAGVGVITAALERGEARPEAFLLKLVFTAVTLASGYRGGEVVPAFFIGSTFGCAAGALLGLDPGFAAGIGLVAVFCGAVNCPVASMFLSVELFGSGEILYFALACCVSYMLSGYTGLYSSQKIMYSKLRPEFIDINAK</sequence>
<feature type="transmembrane region" description="Helical" evidence="5">
    <location>
        <begin position="371"/>
        <end position="392"/>
    </location>
</feature>
<keyword evidence="3 5" id="KW-1133">Transmembrane helix</keyword>